<keyword evidence="3" id="KW-1185">Reference proteome</keyword>
<dbReference type="EMBL" id="CAMXCT020006534">
    <property type="protein sequence ID" value="CAL1168894.1"/>
    <property type="molecule type" value="Genomic_DNA"/>
</dbReference>
<gene>
    <name evidence="1" type="ORF">C1SCF055_LOCUS40343</name>
</gene>
<comment type="caution">
    <text evidence="1">The sequence shown here is derived from an EMBL/GenBank/DDBJ whole genome shotgun (WGS) entry which is preliminary data.</text>
</comment>
<accession>A0A9P1DSD6</accession>
<dbReference type="AlphaFoldDB" id="A0A9P1DSD6"/>
<name>A0A9P1DSD6_9DINO</name>
<proteinExistence type="predicted"/>
<sequence length="840" mass="93573">MMFLNALVHYAGSTAAAGKALEDLLRRAADTADDACARLAAWATGLAKPERELVAIQVRLQREGLGPGEDPWEDLPVSNMPGFEHERERRRRQEFLFLGGSRSGKGARRPSLRFPRGVSLLPQVWKSHREGCSQMQCGAHAHGTRQHGEGCGHVFDWSQAPRYQASMAMAEEKRQPPGFSAILAWVMQQLDRQEFQSPAALAAAEAALQGLSPEDRRYAFGNACACALAKKNDARPALAQALTDANNQRLRAALGLEDERLARVAAVLCDPGQLAASESLVAAVFLGRDNWEEVAGNGENRCRLKNAMLNLLVVVLGVPDNNHLTMMLLEPTAMLHSFPVGFVYGAMPGPEGYHFDCGCVLDAQGRARPASRNRQPLTNPQLHLLNFCSWTMLALGCWIFPELCNDITQVLTEGYIREVDGGRRDGVPFADSVRSFAMNYALQCFECVCRHQGLTEEDRSLVFSRLFQDFRQQAVAASPAFARTFATAEARQHYEDLWREMIDGTLQSLPELRTQAMQDSAAQSQLLKLQQFRSSLSYMQNFFHDYEILGCGAKNVKWNTRRLQLLTVQTVLSSEAVGASSSKRLPGETQRAMWENPEVHSETGYRQQQGDTKCTLALPVEDDLKFVSDLVNRREELSHLPLLEHFIRIRNWIFDRLDGALPQQYLEEPLKNLLERAMQKDEEMNHRSKKSQCQATLRSLKLFIEGWRAFYDANGGAIPIECQAGRAAMGLAAEETRLVPIGEGEEELPLSFFLSSQPQMVVKFLCTSWNELVDSAALALDQLGKSHATTWATQMKKAAPAARFAIDPACCGFHGKNPSKETHVIQGWFHGVIKKGYNIV</sequence>
<evidence type="ECO:0000313" key="3">
    <source>
        <dbReference type="Proteomes" id="UP001152797"/>
    </source>
</evidence>
<reference evidence="1" key="1">
    <citation type="submission" date="2022-10" db="EMBL/GenBank/DDBJ databases">
        <authorList>
            <person name="Chen Y."/>
            <person name="Dougan E. K."/>
            <person name="Chan C."/>
            <person name="Rhodes N."/>
            <person name="Thang M."/>
        </authorList>
    </citation>
    <scope>NUCLEOTIDE SEQUENCE</scope>
</reference>
<protein>
    <submittedName>
        <fullName evidence="1">Uncharacterized protein</fullName>
    </submittedName>
</protein>
<reference evidence="2 3" key="2">
    <citation type="submission" date="2024-05" db="EMBL/GenBank/DDBJ databases">
        <authorList>
            <person name="Chen Y."/>
            <person name="Shah S."/>
            <person name="Dougan E. K."/>
            <person name="Thang M."/>
            <person name="Chan C."/>
        </authorList>
    </citation>
    <scope>NUCLEOTIDE SEQUENCE [LARGE SCALE GENOMIC DNA]</scope>
</reference>
<dbReference type="EMBL" id="CAMXCT010006534">
    <property type="protein sequence ID" value="CAI4015519.1"/>
    <property type="molecule type" value="Genomic_DNA"/>
</dbReference>
<evidence type="ECO:0000313" key="1">
    <source>
        <dbReference type="EMBL" id="CAI4015519.1"/>
    </source>
</evidence>
<dbReference type="EMBL" id="CAMXCT030006534">
    <property type="protein sequence ID" value="CAL4802831.1"/>
    <property type="molecule type" value="Genomic_DNA"/>
</dbReference>
<organism evidence="1">
    <name type="scientific">Cladocopium goreaui</name>
    <dbReference type="NCBI Taxonomy" id="2562237"/>
    <lineage>
        <taxon>Eukaryota</taxon>
        <taxon>Sar</taxon>
        <taxon>Alveolata</taxon>
        <taxon>Dinophyceae</taxon>
        <taxon>Suessiales</taxon>
        <taxon>Symbiodiniaceae</taxon>
        <taxon>Cladocopium</taxon>
    </lineage>
</organism>
<dbReference type="Proteomes" id="UP001152797">
    <property type="component" value="Unassembled WGS sequence"/>
</dbReference>
<evidence type="ECO:0000313" key="2">
    <source>
        <dbReference type="EMBL" id="CAL4802831.1"/>
    </source>
</evidence>